<evidence type="ECO:0000256" key="1">
    <source>
        <dbReference type="ARBA" id="ARBA00022448"/>
    </source>
</evidence>
<dbReference type="EMBL" id="AJAT01000017">
    <property type="protein sequence ID" value="EOL42299.1"/>
    <property type="molecule type" value="Genomic_DNA"/>
</dbReference>
<dbReference type="InterPro" id="IPR016152">
    <property type="entry name" value="PTrfase/Anion_transptr"/>
</dbReference>
<dbReference type="STRING" id="154621.RV11_GL001645"/>
<dbReference type="NCBIfam" id="TIGR00848">
    <property type="entry name" value="fruA"/>
    <property type="match status" value="1"/>
</dbReference>
<dbReference type="AlphaFoldDB" id="R3TLF3"/>
<keyword evidence="3" id="KW-0762">Sugar transport</keyword>
<dbReference type="GO" id="GO:0009401">
    <property type="term" value="P:phosphoenolpyruvate-dependent sugar phosphotransferase system"/>
    <property type="evidence" value="ECO:0007669"/>
    <property type="project" value="UniProtKB-KW"/>
</dbReference>
<dbReference type="InterPro" id="IPR004715">
    <property type="entry name" value="PTS_IIA_fruc"/>
</dbReference>
<gene>
    <name evidence="7" type="ORF">UC3_02651</name>
</gene>
<organism evidence="7 8">
    <name type="scientific">Enterococcus phoeniculicola ATCC BAA-412</name>
    <dbReference type="NCBI Taxonomy" id="1158610"/>
    <lineage>
        <taxon>Bacteria</taxon>
        <taxon>Bacillati</taxon>
        <taxon>Bacillota</taxon>
        <taxon>Bacilli</taxon>
        <taxon>Lactobacillales</taxon>
        <taxon>Enterococcaceae</taxon>
        <taxon>Enterococcus</taxon>
    </lineage>
</organism>
<evidence type="ECO:0000256" key="4">
    <source>
        <dbReference type="ARBA" id="ARBA00022679"/>
    </source>
</evidence>
<keyword evidence="2" id="KW-0597">Phosphoprotein</keyword>
<keyword evidence="5" id="KW-0598">Phosphotransferase system</keyword>
<dbReference type="HOGENOM" id="CLU_072531_5_1_9"/>
<evidence type="ECO:0000256" key="3">
    <source>
        <dbReference type="ARBA" id="ARBA00022597"/>
    </source>
</evidence>
<dbReference type="Gene3D" id="3.40.930.10">
    <property type="entry name" value="Mannitol-specific EII, Chain A"/>
    <property type="match status" value="1"/>
</dbReference>
<sequence length="157" mass="17887">MGNSQKMNEHVLSKELIFLDVDTSSQEEIIQLVVNQAHTDGYISNKEAFNAAVKKREEEVSTAIGYSIAIPHGKSDSVNYPFIAFVRTANKMRWTEKNEELVQLIFLIGVPKESENNLHLRFISQLSKRLLDENFRSQLLNGANKPEILEKLNSIEI</sequence>
<dbReference type="PANTHER" id="PTHR47738">
    <property type="entry name" value="PTS SYSTEM FRUCTOSE-LIKE EIIA COMPONENT-RELATED"/>
    <property type="match status" value="1"/>
</dbReference>
<feature type="domain" description="PTS EIIA type-2" evidence="6">
    <location>
        <begin position="10"/>
        <end position="155"/>
    </location>
</feature>
<dbReference type="PROSITE" id="PS51094">
    <property type="entry name" value="PTS_EIIA_TYPE_2"/>
    <property type="match status" value="1"/>
</dbReference>
<dbReference type="SUPFAM" id="SSF55804">
    <property type="entry name" value="Phoshotransferase/anion transport protein"/>
    <property type="match status" value="1"/>
</dbReference>
<evidence type="ECO:0000313" key="8">
    <source>
        <dbReference type="Proteomes" id="UP000013785"/>
    </source>
</evidence>
<dbReference type="CDD" id="cd00211">
    <property type="entry name" value="PTS_IIA_fru"/>
    <property type="match status" value="1"/>
</dbReference>
<dbReference type="PANTHER" id="PTHR47738:SF2">
    <property type="entry name" value="PTS SYSTEM FRUCTOSE-LIKE EIIA COMPONENT"/>
    <property type="match status" value="1"/>
</dbReference>
<dbReference type="GO" id="GO:0016020">
    <property type="term" value="C:membrane"/>
    <property type="evidence" value="ECO:0007669"/>
    <property type="project" value="InterPro"/>
</dbReference>
<dbReference type="Proteomes" id="UP000013785">
    <property type="component" value="Unassembled WGS sequence"/>
</dbReference>
<evidence type="ECO:0000256" key="2">
    <source>
        <dbReference type="ARBA" id="ARBA00022553"/>
    </source>
</evidence>
<protein>
    <submittedName>
        <fullName evidence="7">PTS system, fructose subfamily, IIA component</fullName>
    </submittedName>
</protein>
<keyword evidence="8" id="KW-1185">Reference proteome</keyword>
<dbReference type="InterPro" id="IPR051541">
    <property type="entry name" value="PTS_SugarTrans_NitroReg"/>
</dbReference>
<name>R3TLF3_9ENTE</name>
<dbReference type="GO" id="GO:0008982">
    <property type="term" value="F:protein-N(PI)-phosphohistidine-sugar phosphotransferase activity"/>
    <property type="evidence" value="ECO:0007669"/>
    <property type="project" value="InterPro"/>
</dbReference>
<dbReference type="RefSeq" id="WP_010769287.1">
    <property type="nucleotide sequence ID" value="NZ_ASWE01000001.1"/>
</dbReference>
<evidence type="ECO:0000313" key="7">
    <source>
        <dbReference type="EMBL" id="EOL42299.1"/>
    </source>
</evidence>
<evidence type="ECO:0000259" key="6">
    <source>
        <dbReference type="PROSITE" id="PS51094"/>
    </source>
</evidence>
<reference evidence="7 8" key="1">
    <citation type="submission" date="2013-02" db="EMBL/GenBank/DDBJ databases">
        <title>The Genome Sequence of Enterococcus phoeniculicola BAA-412.</title>
        <authorList>
            <consortium name="The Broad Institute Genome Sequencing Platform"/>
            <consortium name="The Broad Institute Genome Sequencing Center for Infectious Disease"/>
            <person name="Earl A.M."/>
            <person name="Gilmore M.S."/>
            <person name="Lebreton F."/>
            <person name="Walker B."/>
            <person name="Young S.K."/>
            <person name="Zeng Q."/>
            <person name="Gargeya S."/>
            <person name="Fitzgerald M."/>
            <person name="Haas B."/>
            <person name="Abouelleil A."/>
            <person name="Alvarado L."/>
            <person name="Arachchi H.M."/>
            <person name="Berlin A.M."/>
            <person name="Chapman S.B."/>
            <person name="Dewar J."/>
            <person name="Goldberg J."/>
            <person name="Griggs A."/>
            <person name="Gujja S."/>
            <person name="Hansen M."/>
            <person name="Howarth C."/>
            <person name="Imamovic A."/>
            <person name="Larimer J."/>
            <person name="McCowan C."/>
            <person name="Murphy C."/>
            <person name="Neiman D."/>
            <person name="Pearson M."/>
            <person name="Priest M."/>
            <person name="Roberts A."/>
            <person name="Saif S."/>
            <person name="Shea T."/>
            <person name="Sisk P."/>
            <person name="Sykes S."/>
            <person name="Wortman J."/>
            <person name="Nusbaum C."/>
            <person name="Birren B."/>
        </authorList>
    </citation>
    <scope>NUCLEOTIDE SEQUENCE [LARGE SCALE GENOMIC DNA]</scope>
    <source>
        <strain evidence="7 8">ATCC BAA-412</strain>
    </source>
</reference>
<comment type="caution">
    <text evidence="7">The sequence shown here is derived from an EMBL/GenBank/DDBJ whole genome shotgun (WGS) entry which is preliminary data.</text>
</comment>
<keyword evidence="1" id="KW-0813">Transport</keyword>
<evidence type="ECO:0000256" key="5">
    <source>
        <dbReference type="ARBA" id="ARBA00022683"/>
    </source>
</evidence>
<proteinExistence type="predicted"/>
<accession>R3TLF3</accession>
<dbReference type="Pfam" id="PF00359">
    <property type="entry name" value="PTS_EIIA_2"/>
    <property type="match status" value="1"/>
</dbReference>
<dbReference type="PROSITE" id="PS00372">
    <property type="entry name" value="PTS_EIIA_TYPE_2_HIS"/>
    <property type="match status" value="1"/>
</dbReference>
<dbReference type="eggNOG" id="COG1762">
    <property type="taxonomic scope" value="Bacteria"/>
</dbReference>
<keyword evidence="4" id="KW-0808">Transferase</keyword>
<dbReference type="PATRIC" id="fig|1158610.3.peg.2633"/>
<dbReference type="InterPro" id="IPR002178">
    <property type="entry name" value="PTS_EIIA_type-2_dom"/>
</dbReference>